<sequence>MEMTHFESPVQGGERRKNNLESHQIRPYLHAIAITPSTLEQFRQIDGTVSNDNGIRTIESVDNFLGQ</sequence>
<dbReference type="EMBL" id="JAACXV010019888">
    <property type="protein sequence ID" value="KAF7263733.1"/>
    <property type="molecule type" value="Genomic_DNA"/>
</dbReference>
<protein>
    <submittedName>
        <fullName evidence="2">Uncharacterized protein</fullName>
    </submittedName>
</protein>
<keyword evidence="3" id="KW-1185">Reference proteome</keyword>
<dbReference type="Proteomes" id="UP000625711">
    <property type="component" value="Unassembled WGS sequence"/>
</dbReference>
<evidence type="ECO:0000313" key="3">
    <source>
        <dbReference type="Proteomes" id="UP000625711"/>
    </source>
</evidence>
<organism evidence="2 3">
    <name type="scientific">Rhynchophorus ferrugineus</name>
    <name type="common">Red palm weevil</name>
    <name type="synonym">Curculio ferrugineus</name>
    <dbReference type="NCBI Taxonomy" id="354439"/>
    <lineage>
        <taxon>Eukaryota</taxon>
        <taxon>Metazoa</taxon>
        <taxon>Ecdysozoa</taxon>
        <taxon>Arthropoda</taxon>
        <taxon>Hexapoda</taxon>
        <taxon>Insecta</taxon>
        <taxon>Pterygota</taxon>
        <taxon>Neoptera</taxon>
        <taxon>Endopterygota</taxon>
        <taxon>Coleoptera</taxon>
        <taxon>Polyphaga</taxon>
        <taxon>Cucujiformia</taxon>
        <taxon>Curculionidae</taxon>
        <taxon>Dryophthorinae</taxon>
        <taxon>Rhynchophorus</taxon>
    </lineage>
</organism>
<comment type="caution">
    <text evidence="2">The sequence shown here is derived from an EMBL/GenBank/DDBJ whole genome shotgun (WGS) entry which is preliminary data.</text>
</comment>
<feature type="compositionally biased region" description="Basic and acidic residues" evidence="1">
    <location>
        <begin position="13"/>
        <end position="22"/>
    </location>
</feature>
<dbReference type="AlphaFoldDB" id="A0A834HLY2"/>
<gene>
    <name evidence="2" type="ORF">GWI33_001295</name>
</gene>
<reference evidence="2" key="1">
    <citation type="submission" date="2020-08" db="EMBL/GenBank/DDBJ databases">
        <title>Genome sequencing and assembly of the red palm weevil Rhynchophorus ferrugineus.</title>
        <authorList>
            <person name="Dias G.B."/>
            <person name="Bergman C.M."/>
            <person name="Manee M."/>
        </authorList>
    </citation>
    <scope>NUCLEOTIDE SEQUENCE</scope>
    <source>
        <strain evidence="2">AA-2017</strain>
        <tissue evidence="2">Whole larva</tissue>
    </source>
</reference>
<feature type="region of interest" description="Disordered" evidence="1">
    <location>
        <begin position="1"/>
        <end position="22"/>
    </location>
</feature>
<accession>A0A834HLY2</accession>
<evidence type="ECO:0000313" key="2">
    <source>
        <dbReference type="EMBL" id="KAF7263733.1"/>
    </source>
</evidence>
<evidence type="ECO:0000256" key="1">
    <source>
        <dbReference type="SAM" id="MobiDB-lite"/>
    </source>
</evidence>
<name>A0A834HLY2_RHYFE</name>
<proteinExistence type="predicted"/>